<dbReference type="SUPFAM" id="SSF56349">
    <property type="entry name" value="DNA breaking-rejoining enzymes"/>
    <property type="match status" value="1"/>
</dbReference>
<feature type="domain" description="Tyr recombinase" evidence="2">
    <location>
        <begin position="10"/>
        <end position="197"/>
    </location>
</feature>
<dbReference type="InterPro" id="IPR011010">
    <property type="entry name" value="DNA_brk_join_enz"/>
</dbReference>
<evidence type="ECO:0000313" key="3">
    <source>
        <dbReference type="EMBL" id="UVE49648.1"/>
    </source>
</evidence>
<reference evidence="3" key="1">
    <citation type="submission" date="2021-07" db="EMBL/GenBank/DDBJ databases">
        <title>Studies on halocins as antimicrobial molecules from haloarchaea.</title>
        <authorList>
            <person name="Kumar S."/>
            <person name="Khare S.K."/>
        </authorList>
    </citation>
    <scope>NUCLEOTIDE SEQUENCE</scope>
    <source>
        <strain evidence="3">NCIM 5678</strain>
    </source>
</reference>
<dbReference type="EMBL" id="CP078063">
    <property type="protein sequence ID" value="UVE49648.1"/>
    <property type="molecule type" value="Genomic_DNA"/>
</dbReference>
<organism evidence="3 4">
    <name type="scientific">Haloferax larsenii</name>
    <dbReference type="NCBI Taxonomy" id="302484"/>
    <lineage>
        <taxon>Archaea</taxon>
        <taxon>Methanobacteriati</taxon>
        <taxon>Methanobacteriota</taxon>
        <taxon>Stenosarchaea group</taxon>
        <taxon>Halobacteria</taxon>
        <taxon>Halobacteriales</taxon>
        <taxon>Haloferacaceae</taxon>
        <taxon>Haloferax</taxon>
    </lineage>
</organism>
<dbReference type="InterPro" id="IPR002104">
    <property type="entry name" value="Integrase_catalytic"/>
</dbReference>
<accession>A0ABY5RCR8</accession>
<dbReference type="Proteomes" id="UP001058330">
    <property type="component" value="Chromosome"/>
</dbReference>
<name>A0ABY5RCR8_HALLR</name>
<dbReference type="InterPro" id="IPR013762">
    <property type="entry name" value="Integrase-like_cat_sf"/>
</dbReference>
<dbReference type="RefSeq" id="WP_258302074.1">
    <property type="nucleotide sequence ID" value="NZ_CP078063.1"/>
</dbReference>
<dbReference type="PROSITE" id="PS51898">
    <property type="entry name" value="TYR_RECOMBINASE"/>
    <property type="match status" value="1"/>
</dbReference>
<evidence type="ECO:0000256" key="1">
    <source>
        <dbReference type="ARBA" id="ARBA00023172"/>
    </source>
</evidence>
<gene>
    <name evidence="3" type="ORF">KU306_12110</name>
</gene>
<protein>
    <submittedName>
        <fullName evidence="3">Site-specific integrase</fullName>
    </submittedName>
</protein>
<evidence type="ECO:0000313" key="4">
    <source>
        <dbReference type="Proteomes" id="UP001058330"/>
    </source>
</evidence>
<keyword evidence="4" id="KW-1185">Reference proteome</keyword>
<dbReference type="Pfam" id="PF00589">
    <property type="entry name" value="Phage_integrase"/>
    <property type="match status" value="1"/>
</dbReference>
<dbReference type="Gene3D" id="1.10.443.10">
    <property type="entry name" value="Intergrase catalytic core"/>
    <property type="match status" value="1"/>
</dbReference>
<sequence>MVRIDDSGKRTKCWLDYPDEVDDLATAARRTDWERDIAMKLMGFVGCRVSGVASARPDGVTYNNDGDYWQIEIRGKNTKGGEKTIRDAYLPRRVKDMLDIYAEERDIADDEPYVDASESTIRRWVKESAEEMYEETGNERWLSVSSHDLRRSWATHHLVEKDVPVRVMMEIGGWSSYEAIEPYLTKPTPETIGREMQAAGLV</sequence>
<keyword evidence="1" id="KW-0233">DNA recombination</keyword>
<dbReference type="CDD" id="cd00397">
    <property type="entry name" value="DNA_BRE_C"/>
    <property type="match status" value="1"/>
</dbReference>
<dbReference type="GeneID" id="74529662"/>
<evidence type="ECO:0000259" key="2">
    <source>
        <dbReference type="PROSITE" id="PS51898"/>
    </source>
</evidence>
<proteinExistence type="predicted"/>